<proteinExistence type="predicted"/>
<organism evidence="1 2">
    <name type="scientific">Nocardiopsis tropica</name>
    <dbReference type="NCBI Taxonomy" id="109330"/>
    <lineage>
        <taxon>Bacteria</taxon>
        <taxon>Bacillati</taxon>
        <taxon>Actinomycetota</taxon>
        <taxon>Actinomycetes</taxon>
        <taxon>Streptosporangiales</taxon>
        <taxon>Nocardiopsidaceae</taxon>
        <taxon>Nocardiopsis</taxon>
    </lineage>
</organism>
<protein>
    <submittedName>
        <fullName evidence="1">Uncharacterized protein</fullName>
    </submittedName>
</protein>
<dbReference type="RefSeq" id="WP_330158891.1">
    <property type="nucleotide sequence ID" value="NZ_BAAAJA010000022.1"/>
</dbReference>
<evidence type="ECO:0000313" key="1">
    <source>
        <dbReference type="EMBL" id="MEE2051827.1"/>
    </source>
</evidence>
<sequence length="121" mass="12991">MQHPTGPAPTAPRPAREVRTLYTRPEQATTATTWRCIGCDTYVTTALAVCETCGYDRQGNDSYVYTDDPRPEHAVVLSWPDGDTAADAIKADTAPEALEAARANWPGAAVALVDAEEAPRC</sequence>
<dbReference type="EMBL" id="JAUUCC010000034">
    <property type="protein sequence ID" value="MEE2051827.1"/>
    <property type="molecule type" value="Genomic_DNA"/>
</dbReference>
<accession>A0ABU7KRB4</accession>
<reference evidence="1 2" key="1">
    <citation type="submission" date="2023-07" db="EMBL/GenBank/DDBJ databases">
        <authorList>
            <person name="Girao M."/>
            <person name="Carvalho M.F."/>
        </authorList>
    </citation>
    <scope>NUCLEOTIDE SEQUENCE [LARGE SCALE GENOMIC DNA]</scope>
    <source>
        <strain evidence="1 2">66/93</strain>
    </source>
</reference>
<gene>
    <name evidence="1" type="ORF">Q8A49_15100</name>
</gene>
<evidence type="ECO:0000313" key="2">
    <source>
        <dbReference type="Proteomes" id="UP001348641"/>
    </source>
</evidence>
<dbReference type="Proteomes" id="UP001348641">
    <property type="component" value="Unassembled WGS sequence"/>
</dbReference>
<comment type="caution">
    <text evidence="1">The sequence shown here is derived from an EMBL/GenBank/DDBJ whole genome shotgun (WGS) entry which is preliminary data.</text>
</comment>
<name>A0ABU7KRB4_9ACTN</name>